<reference evidence="1 2" key="1">
    <citation type="submission" date="2018-11" db="EMBL/GenBank/DDBJ databases">
        <title>Genomic Encyclopedia of Type Strains, Phase IV (KMG-IV): sequencing the most valuable type-strain genomes for metagenomic binning, comparative biology and taxonomic classification.</title>
        <authorList>
            <person name="Goeker M."/>
        </authorList>
    </citation>
    <scope>NUCLEOTIDE SEQUENCE [LARGE SCALE GENOMIC DNA]</scope>
    <source>
        <strain evidence="1 2">DSM 29158</strain>
    </source>
</reference>
<dbReference type="InterPro" id="IPR029063">
    <property type="entry name" value="SAM-dependent_MTases_sf"/>
</dbReference>
<gene>
    <name evidence="1" type="ORF">EDD62_0332</name>
</gene>
<name>A0A3N5CCH1_9BACL</name>
<dbReference type="InterPro" id="IPR052933">
    <property type="entry name" value="DNA_Protect_Modify"/>
</dbReference>
<dbReference type="GO" id="GO:0032259">
    <property type="term" value="P:methylation"/>
    <property type="evidence" value="ECO:0007669"/>
    <property type="project" value="UniProtKB-KW"/>
</dbReference>
<accession>A0A3N5CCH1</accession>
<keyword evidence="2" id="KW-1185">Reference proteome</keyword>
<dbReference type="Gene3D" id="3.40.50.150">
    <property type="entry name" value="Vaccinia Virus protein VP39"/>
    <property type="match status" value="1"/>
</dbReference>
<evidence type="ECO:0000313" key="2">
    <source>
        <dbReference type="Proteomes" id="UP000277108"/>
    </source>
</evidence>
<keyword evidence="1" id="KW-0808">Transferase</keyword>
<evidence type="ECO:0000313" key="1">
    <source>
        <dbReference type="EMBL" id="RPF57702.1"/>
    </source>
</evidence>
<dbReference type="RefSeq" id="WP_123807284.1">
    <property type="nucleotide sequence ID" value="NZ_RKRK01000002.1"/>
</dbReference>
<dbReference type="CDD" id="cd02440">
    <property type="entry name" value="AdoMet_MTases"/>
    <property type="match status" value="1"/>
</dbReference>
<dbReference type="OrthoDB" id="9788159at2"/>
<dbReference type="Proteomes" id="UP000277108">
    <property type="component" value="Unassembled WGS sequence"/>
</dbReference>
<dbReference type="SUPFAM" id="SSF53335">
    <property type="entry name" value="S-adenosyl-L-methionine-dependent methyltransferases"/>
    <property type="match status" value="1"/>
</dbReference>
<keyword evidence="1" id="KW-0489">Methyltransferase</keyword>
<sequence>MVNESSEIEKLFTEIVEMTEKTKEENGLSIIENLSLTLEQLYRHQLERLKSIDLSTKRKAFQFAYLKLIKDEQIQANHQLTPDSIGLIMGYLIEQLMKNQSLKLLELGSGTGHLTATIEQQLTATNTEVAYQLVEVDPALSTLSVHLSNYLQVPFDVFMQDALEDLRIHTTPNAIISDMPIGYYPNDAVSDTYDLAFEEGMSYSHILFIEQAIRTVEDGGYLLFTLPSNLIVEQKPLLNYIHQFTYVQSILQLPKTWFKDDASRKSILILQKKSEHVKKPGEVLLGEVPDVNNPQQVQRFLNDINEWIKRHKNI</sequence>
<proteinExistence type="predicted"/>
<comment type="caution">
    <text evidence="1">The sequence shown here is derived from an EMBL/GenBank/DDBJ whole genome shotgun (WGS) entry which is preliminary data.</text>
</comment>
<organism evidence="1 2">
    <name type="scientific">Abyssicoccus albus</name>
    <dbReference type="NCBI Taxonomy" id="1817405"/>
    <lineage>
        <taxon>Bacteria</taxon>
        <taxon>Bacillati</taxon>
        <taxon>Bacillota</taxon>
        <taxon>Bacilli</taxon>
        <taxon>Bacillales</taxon>
        <taxon>Abyssicoccaceae</taxon>
    </lineage>
</organism>
<dbReference type="PANTHER" id="PTHR41313">
    <property type="entry name" value="ADENINE-SPECIFIC METHYLTRANSFERASE"/>
    <property type="match status" value="1"/>
</dbReference>
<protein>
    <submittedName>
        <fullName evidence="1">Site-specific DNA-methyltransferase (Adenine-specific)</fullName>
    </submittedName>
</protein>
<dbReference type="PANTHER" id="PTHR41313:SF1">
    <property type="entry name" value="DNA METHYLASE ADENINE-SPECIFIC DOMAIN-CONTAINING PROTEIN"/>
    <property type="match status" value="1"/>
</dbReference>
<dbReference type="EMBL" id="RKRK01000002">
    <property type="protein sequence ID" value="RPF57702.1"/>
    <property type="molecule type" value="Genomic_DNA"/>
</dbReference>
<dbReference type="AlphaFoldDB" id="A0A3N5CCH1"/>
<dbReference type="GO" id="GO:0008168">
    <property type="term" value="F:methyltransferase activity"/>
    <property type="evidence" value="ECO:0007669"/>
    <property type="project" value="UniProtKB-KW"/>
</dbReference>